<sequence length="183" mass="18899" precursor="true">MRRNTLRLTCLSRLGAAGLLAGVSLAAIAQSNSNLPIQIESNSADFAQKTGVSTYTGNVHLTRGGLTLTGARLVITRINDRGNVKAVLTGNPAHIDKQPDSTSPERITGHADQLEYTNANATLTLRGDAVLNRAGGDTINSPVITRNLDTGQTQAQGSGGAGANNDGRVRITIQPDSAGEAGS</sequence>
<comment type="similarity">
    <text evidence="4">Belongs to the LptA family.</text>
</comment>
<name>A0A423PUZ6_9GAMM</name>
<evidence type="ECO:0000256" key="2">
    <source>
        <dbReference type="ARBA" id="ARBA00022729"/>
    </source>
</evidence>
<evidence type="ECO:0000259" key="6">
    <source>
        <dbReference type="Pfam" id="PF03968"/>
    </source>
</evidence>
<gene>
    <name evidence="4" type="primary">lptA</name>
    <name evidence="7" type="ORF">SAJA_06430</name>
</gene>
<evidence type="ECO:0000256" key="5">
    <source>
        <dbReference type="SAM" id="MobiDB-lite"/>
    </source>
</evidence>
<accession>A0A423PUZ6</accession>
<comment type="subcellular location">
    <subcellularLocation>
        <location evidence="4">Periplasm</location>
    </subcellularLocation>
</comment>
<keyword evidence="3 4" id="KW-0574">Periplasm</keyword>
<protein>
    <recommendedName>
        <fullName evidence="4">Lipopolysaccharide export system protein LptA</fullName>
    </recommendedName>
</protein>
<dbReference type="OrthoDB" id="7064245at2"/>
<evidence type="ECO:0000256" key="4">
    <source>
        <dbReference type="HAMAP-Rule" id="MF_01914"/>
    </source>
</evidence>
<dbReference type="FunCoup" id="A0A423PUZ6">
    <property type="interactions" value="54"/>
</dbReference>
<dbReference type="AlphaFoldDB" id="A0A423PUZ6"/>
<dbReference type="Proteomes" id="UP000285310">
    <property type="component" value="Unassembled WGS sequence"/>
</dbReference>
<dbReference type="InterPro" id="IPR052037">
    <property type="entry name" value="LPS_export_LptA"/>
</dbReference>
<proteinExistence type="inferred from homology"/>
<dbReference type="GO" id="GO:0017089">
    <property type="term" value="F:glycolipid transfer activity"/>
    <property type="evidence" value="ECO:0007669"/>
    <property type="project" value="TreeGrafter"/>
</dbReference>
<evidence type="ECO:0000256" key="1">
    <source>
        <dbReference type="ARBA" id="ARBA00022448"/>
    </source>
</evidence>
<feature type="domain" description="Organic solvent tolerance-like N-terminal" evidence="6">
    <location>
        <begin position="38"/>
        <end position="151"/>
    </location>
</feature>
<dbReference type="GO" id="GO:0009279">
    <property type="term" value="C:cell outer membrane"/>
    <property type="evidence" value="ECO:0007669"/>
    <property type="project" value="TreeGrafter"/>
</dbReference>
<dbReference type="HAMAP" id="MF_01914">
    <property type="entry name" value="LPS_assembly_LptA"/>
    <property type="match status" value="1"/>
</dbReference>
<dbReference type="EMBL" id="AYKG01000015">
    <property type="protein sequence ID" value="ROO29415.1"/>
    <property type="molecule type" value="Genomic_DNA"/>
</dbReference>
<keyword evidence="1 4" id="KW-0813">Transport</keyword>
<dbReference type="RefSeq" id="WP_123657815.1">
    <property type="nucleotide sequence ID" value="NZ_AYKG01000015.1"/>
</dbReference>
<dbReference type="InParanoid" id="A0A423PUZ6"/>
<dbReference type="Pfam" id="PF03968">
    <property type="entry name" value="LptD_N"/>
    <property type="match status" value="1"/>
</dbReference>
<evidence type="ECO:0000256" key="3">
    <source>
        <dbReference type="ARBA" id="ARBA00022764"/>
    </source>
</evidence>
<organism evidence="7 8">
    <name type="scientific">Salinisphaera japonica YTM-1</name>
    <dbReference type="NCBI Taxonomy" id="1209778"/>
    <lineage>
        <taxon>Bacteria</taxon>
        <taxon>Pseudomonadati</taxon>
        <taxon>Pseudomonadota</taxon>
        <taxon>Gammaproteobacteria</taxon>
        <taxon>Salinisphaerales</taxon>
        <taxon>Salinisphaeraceae</taxon>
        <taxon>Salinisphaera</taxon>
    </lineage>
</organism>
<comment type="function">
    <text evidence="4">Involved in the assembly of lipopolysaccharide (LPS). Required for the translocation of LPS from the inner membrane to the outer membrane. May form a bridge between the inner membrane and the outer membrane, via interactions with LptC and LptD, thereby facilitating LPS transfer across the periplasm.</text>
</comment>
<evidence type="ECO:0000313" key="7">
    <source>
        <dbReference type="EMBL" id="ROO29415.1"/>
    </source>
</evidence>
<dbReference type="Gene3D" id="2.60.450.10">
    <property type="entry name" value="Lipopolysaccharide (LPS) transport protein A like domain"/>
    <property type="match status" value="1"/>
</dbReference>
<dbReference type="InterPro" id="IPR014340">
    <property type="entry name" value="LptA"/>
</dbReference>
<dbReference type="GO" id="GO:0043165">
    <property type="term" value="P:Gram-negative-bacterium-type cell outer membrane assembly"/>
    <property type="evidence" value="ECO:0007669"/>
    <property type="project" value="UniProtKB-UniRule"/>
</dbReference>
<keyword evidence="2 4" id="KW-0732">Signal</keyword>
<evidence type="ECO:0000313" key="8">
    <source>
        <dbReference type="Proteomes" id="UP000285310"/>
    </source>
</evidence>
<dbReference type="GO" id="GO:0015920">
    <property type="term" value="P:lipopolysaccharide transport"/>
    <property type="evidence" value="ECO:0007669"/>
    <property type="project" value="UniProtKB-UniRule"/>
</dbReference>
<dbReference type="InterPro" id="IPR005653">
    <property type="entry name" value="OstA-like_N"/>
</dbReference>
<feature type="region of interest" description="Disordered" evidence="5">
    <location>
        <begin position="150"/>
        <end position="183"/>
    </location>
</feature>
<dbReference type="PANTHER" id="PTHR36504">
    <property type="entry name" value="LIPOPOLYSACCHARIDE EXPORT SYSTEM PROTEIN LPTA"/>
    <property type="match status" value="1"/>
</dbReference>
<dbReference type="NCBIfam" id="TIGR03002">
    <property type="entry name" value="outer_YhbN_LptA"/>
    <property type="match status" value="1"/>
</dbReference>
<comment type="caution">
    <text evidence="7">The sequence shown here is derived from an EMBL/GenBank/DDBJ whole genome shotgun (WGS) entry which is preliminary data.</text>
</comment>
<dbReference type="GO" id="GO:0030288">
    <property type="term" value="C:outer membrane-bounded periplasmic space"/>
    <property type="evidence" value="ECO:0007669"/>
    <property type="project" value="TreeGrafter"/>
</dbReference>
<reference evidence="7 8" key="1">
    <citation type="submission" date="2013-10" db="EMBL/GenBank/DDBJ databases">
        <title>Salinisphaera japonica YTM-1 Genome Sequencing.</title>
        <authorList>
            <person name="Lai Q."/>
            <person name="Li C."/>
            <person name="Shao Z."/>
        </authorList>
    </citation>
    <scope>NUCLEOTIDE SEQUENCE [LARGE SCALE GENOMIC DNA]</scope>
    <source>
        <strain evidence="7 8">YTM-1</strain>
    </source>
</reference>
<keyword evidence="8" id="KW-1185">Reference proteome</keyword>
<dbReference type="PANTHER" id="PTHR36504:SF1">
    <property type="entry name" value="LIPOPOLYSACCHARIDE EXPORT SYSTEM PROTEIN LPTA"/>
    <property type="match status" value="1"/>
</dbReference>
<dbReference type="GO" id="GO:0001530">
    <property type="term" value="F:lipopolysaccharide binding"/>
    <property type="evidence" value="ECO:0007669"/>
    <property type="project" value="InterPro"/>
</dbReference>
<feature type="signal peptide" evidence="4">
    <location>
        <begin position="1"/>
        <end position="29"/>
    </location>
</feature>
<feature type="chain" id="PRO_5019598863" description="Lipopolysaccharide export system protein LptA" evidence="4">
    <location>
        <begin position="30"/>
        <end position="183"/>
    </location>
</feature>
<comment type="subunit">
    <text evidence="4">Component of the lipopolysaccharide transport and assembly complex.</text>
</comment>